<accession>A0ABV8PHI4</accession>
<dbReference type="RefSeq" id="WP_378988833.1">
    <property type="nucleotide sequence ID" value="NZ_JBHSBW010000016.1"/>
</dbReference>
<sequence>MKSYPSDHKEIVTQLLDGRFIIYPNSLFATIQQQEEDYIEFFRESHGFELSMDAEFAYLSSNEITKKRTRDLTLFLAILCRELDYSGKNFRDAIELSSFDIAETEQLLKQSSKWEILEKTSVKDFEIFINVWHKKNVLKRTGNQFKFTKAVKLFFEFAVNVANAKLKEQQSQ</sequence>
<reference evidence="2" key="1">
    <citation type="journal article" date="2019" name="Int. J. Syst. Evol. Microbiol.">
        <title>The Global Catalogue of Microorganisms (GCM) 10K type strain sequencing project: providing services to taxonomists for standard genome sequencing and annotation.</title>
        <authorList>
            <consortium name="The Broad Institute Genomics Platform"/>
            <consortium name="The Broad Institute Genome Sequencing Center for Infectious Disease"/>
            <person name="Wu L."/>
            <person name="Ma J."/>
        </authorList>
    </citation>
    <scope>NUCLEOTIDE SEQUENCE [LARGE SCALE GENOMIC DNA]</scope>
    <source>
        <strain evidence="2">CCM 8691</strain>
    </source>
</reference>
<dbReference type="EMBL" id="JBHSBW010000016">
    <property type="protein sequence ID" value="MFC4213538.1"/>
    <property type="molecule type" value="Genomic_DNA"/>
</dbReference>
<evidence type="ECO:0000313" key="1">
    <source>
        <dbReference type="EMBL" id="MFC4213538.1"/>
    </source>
</evidence>
<evidence type="ECO:0000313" key="2">
    <source>
        <dbReference type="Proteomes" id="UP001595789"/>
    </source>
</evidence>
<organism evidence="1 2">
    <name type="scientific">Pedobacter lithocola</name>
    <dbReference type="NCBI Taxonomy" id="1908239"/>
    <lineage>
        <taxon>Bacteria</taxon>
        <taxon>Pseudomonadati</taxon>
        <taxon>Bacteroidota</taxon>
        <taxon>Sphingobacteriia</taxon>
        <taxon>Sphingobacteriales</taxon>
        <taxon>Sphingobacteriaceae</taxon>
        <taxon>Pedobacter</taxon>
    </lineage>
</organism>
<gene>
    <name evidence="1" type="ORF">ACFOWA_20275</name>
</gene>
<dbReference type="Pfam" id="PF21980">
    <property type="entry name" value="MksE"/>
    <property type="match status" value="1"/>
</dbReference>
<keyword evidence="2" id="KW-1185">Reference proteome</keyword>
<dbReference type="Proteomes" id="UP001595789">
    <property type="component" value="Unassembled WGS sequence"/>
</dbReference>
<dbReference type="InterPro" id="IPR053841">
    <property type="entry name" value="MksE"/>
</dbReference>
<proteinExistence type="predicted"/>
<comment type="caution">
    <text evidence="1">The sequence shown here is derived from an EMBL/GenBank/DDBJ whole genome shotgun (WGS) entry which is preliminary data.</text>
</comment>
<name>A0ABV8PHI4_9SPHI</name>
<protein>
    <submittedName>
        <fullName evidence="1">Uncharacterized protein</fullName>
    </submittedName>
</protein>